<sequence length="139" mass="15061">MTGSKLETAALATSVVTAADQLMMGVRDTREHQPSDANEHYVKAAIAGAIAIGAYQLLQHDENKHRDEQHPRRKHIGDPRPEKIGEEKGHTMDMAAEAIGAYAAGRQMLGYNNHKILKLIAEGLGAAALAREVDKDVVD</sequence>
<comment type="caution">
    <text evidence="2">The sequence shown here is derived from an EMBL/GenBank/DDBJ whole genome shotgun (WGS) entry which is preliminary data.</text>
</comment>
<dbReference type="AlphaFoldDB" id="A0AA40AZW2"/>
<organism evidence="2 3">
    <name type="scientific">Lasiosphaeris hirsuta</name>
    <dbReference type="NCBI Taxonomy" id="260670"/>
    <lineage>
        <taxon>Eukaryota</taxon>
        <taxon>Fungi</taxon>
        <taxon>Dikarya</taxon>
        <taxon>Ascomycota</taxon>
        <taxon>Pezizomycotina</taxon>
        <taxon>Sordariomycetes</taxon>
        <taxon>Sordariomycetidae</taxon>
        <taxon>Sordariales</taxon>
        <taxon>Lasiosphaeriaceae</taxon>
        <taxon>Lasiosphaeris</taxon>
    </lineage>
</organism>
<evidence type="ECO:0000313" key="2">
    <source>
        <dbReference type="EMBL" id="KAK0725099.1"/>
    </source>
</evidence>
<dbReference type="EMBL" id="JAUKUA010000002">
    <property type="protein sequence ID" value="KAK0725099.1"/>
    <property type="molecule type" value="Genomic_DNA"/>
</dbReference>
<protein>
    <submittedName>
        <fullName evidence="2">Uncharacterized protein</fullName>
    </submittedName>
</protein>
<evidence type="ECO:0000256" key="1">
    <source>
        <dbReference type="SAM" id="MobiDB-lite"/>
    </source>
</evidence>
<gene>
    <name evidence="2" type="ORF">B0H67DRAFT_680530</name>
</gene>
<name>A0AA40AZW2_9PEZI</name>
<dbReference type="Proteomes" id="UP001172102">
    <property type="component" value="Unassembled WGS sequence"/>
</dbReference>
<reference evidence="2" key="1">
    <citation type="submission" date="2023-06" db="EMBL/GenBank/DDBJ databases">
        <title>Genome-scale phylogeny and comparative genomics of the fungal order Sordariales.</title>
        <authorList>
            <consortium name="Lawrence Berkeley National Laboratory"/>
            <person name="Hensen N."/>
            <person name="Bonometti L."/>
            <person name="Westerberg I."/>
            <person name="Brannstrom I.O."/>
            <person name="Guillou S."/>
            <person name="Cros-Aarteil S."/>
            <person name="Calhoun S."/>
            <person name="Haridas S."/>
            <person name="Kuo A."/>
            <person name="Mondo S."/>
            <person name="Pangilinan J."/>
            <person name="Riley R."/>
            <person name="Labutti K."/>
            <person name="Andreopoulos B."/>
            <person name="Lipzen A."/>
            <person name="Chen C."/>
            <person name="Yanf M."/>
            <person name="Daum C."/>
            <person name="Ng V."/>
            <person name="Clum A."/>
            <person name="Steindorff A."/>
            <person name="Ohm R."/>
            <person name="Martin F."/>
            <person name="Silar P."/>
            <person name="Natvig D."/>
            <person name="Lalanne C."/>
            <person name="Gautier V."/>
            <person name="Ament-Velasquez S.L."/>
            <person name="Kruys A."/>
            <person name="Hutchinson M.I."/>
            <person name="Powell A.J."/>
            <person name="Barry K."/>
            <person name="Miller A.N."/>
            <person name="Grigoriev I.V."/>
            <person name="Debuchy R."/>
            <person name="Gladieux P."/>
            <person name="Thoren M.H."/>
            <person name="Johannesson H."/>
        </authorList>
    </citation>
    <scope>NUCLEOTIDE SEQUENCE</scope>
    <source>
        <strain evidence="2">SMH4607-1</strain>
    </source>
</reference>
<feature type="region of interest" description="Disordered" evidence="1">
    <location>
        <begin position="60"/>
        <end position="87"/>
    </location>
</feature>
<evidence type="ECO:0000313" key="3">
    <source>
        <dbReference type="Proteomes" id="UP001172102"/>
    </source>
</evidence>
<keyword evidence="3" id="KW-1185">Reference proteome</keyword>
<proteinExistence type="predicted"/>
<accession>A0AA40AZW2</accession>